<keyword evidence="7" id="KW-1185">Reference proteome</keyword>
<dbReference type="Pfam" id="PF03227">
    <property type="entry name" value="GILT"/>
    <property type="match status" value="1"/>
</dbReference>
<dbReference type="PANTHER" id="PTHR13234:SF8">
    <property type="entry name" value="GAMMA-INTERFERON-INDUCIBLE LYSOSOMAL THIOL REDUCTASE"/>
    <property type="match status" value="1"/>
</dbReference>
<evidence type="ECO:0000313" key="6">
    <source>
        <dbReference type="EMBL" id="CAK0786620.1"/>
    </source>
</evidence>
<dbReference type="AlphaFoldDB" id="A0AAV1IKQ7"/>
<proteinExistence type="inferred from homology"/>
<keyword evidence="4" id="KW-0732">Signal</keyword>
<evidence type="ECO:0000256" key="5">
    <source>
        <dbReference type="ARBA" id="ARBA00023180"/>
    </source>
</evidence>
<dbReference type="GO" id="GO:0005576">
    <property type="term" value="C:extracellular region"/>
    <property type="evidence" value="ECO:0007669"/>
    <property type="project" value="UniProtKB-SubCell"/>
</dbReference>
<accession>A0AAV1IKQ7</accession>
<dbReference type="InterPro" id="IPR004911">
    <property type="entry name" value="Interferon-induced_GILT"/>
</dbReference>
<organism evidence="6 7">
    <name type="scientific">Coccomyxa viridis</name>
    <dbReference type="NCBI Taxonomy" id="1274662"/>
    <lineage>
        <taxon>Eukaryota</taxon>
        <taxon>Viridiplantae</taxon>
        <taxon>Chlorophyta</taxon>
        <taxon>core chlorophytes</taxon>
        <taxon>Trebouxiophyceae</taxon>
        <taxon>Trebouxiophyceae incertae sedis</taxon>
        <taxon>Coccomyxaceae</taxon>
        <taxon>Coccomyxa</taxon>
    </lineage>
</organism>
<keyword evidence="5" id="KW-0325">Glycoprotein</keyword>
<evidence type="ECO:0008006" key="8">
    <source>
        <dbReference type="Google" id="ProtNLM"/>
    </source>
</evidence>
<dbReference type="PANTHER" id="PTHR13234">
    <property type="entry name" value="GAMMA-INTERFERON INDUCIBLE LYSOSOMAL THIOL REDUCTASE GILT"/>
    <property type="match status" value="1"/>
</dbReference>
<name>A0AAV1IKQ7_9CHLO</name>
<evidence type="ECO:0000256" key="2">
    <source>
        <dbReference type="ARBA" id="ARBA00005679"/>
    </source>
</evidence>
<sequence>MTGLFITAALYWHAEARSEHPALRTGVQDSAAAAVKVTFIGESLCPDCAAFTADVLDPIYSSDLKEFVDLDYVGWGNAKNNSGTIECQHGRRECKLNKALNCAQHKSRNQEDFFIFLLCLEKTAFSSTDDEVLETCSSHAKLDEKSLRQCMDGKLGEELEVKANLATPAHQYVPWILVDGVPLAADCGNLATYVCLAYKGKKPQLCSEPQPFHVCPGAPSTPRAGLKSGSASR</sequence>
<comment type="similarity">
    <text evidence="2">Belongs to the GILT family.</text>
</comment>
<keyword evidence="3" id="KW-0964">Secreted</keyword>
<evidence type="ECO:0000313" key="7">
    <source>
        <dbReference type="Proteomes" id="UP001314263"/>
    </source>
</evidence>
<comment type="caution">
    <text evidence="6">The sequence shown here is derived from an EMBL/GenBank/DDBJ whole genome shotgun (WGS) entry which is preliminary data.</text>
</comment>
<gene>
    <name evidence="6" type="ORF">CVIRNUC_009834</name>
</gene>
<dbReference type="Proteomes" id="UP001314263">
    <property type="component" value="Unassembled WGS sequence"/>
</dbReference>
<comment type="subcellular location">
    <subcellularLocation>
        <location evidence="1">Secreted</location>
    </subcellularLocation>
</comment>
<dbReference type="GO" id="GO:0016671">
    <property type="term" value="F:oxidoreductase activity, acting on a sulfur group of donors, disulfide as acceptor"/>
    <property type="evidence" value="ECO:0007669"/>
    <property type="project" value="InterPro"/>
</dbReference>
<evidence type="ECO:0000256" key="4">
    <source>
        <dbReference type="ARBA" id="ARBA00022729"/>
    </source>
</evidence>
<reference evidence="6 7" key="1">
    <citation type="submission" date="2023-10" db="EMBL/GenBank/DDBJ databases">
        <authorList>
            <person name="Maclean D."/>
            <person name="Macfadyen A."/>
        </authorList>
    </citation>
    <scope>NUCLEOTIDE SEQUENCE [LARGE SCALE GENOMIC DNA]</scope>
</reference>
<protein>
    <recommendedName>
        <fullName evidence="8">Gamma-interferon-inducible lysosomal thiol reductase</fullName>
    </recommendedName>
</protein>
<evidence type="ECO:0000256" key="1">
    <source>
        <dbReference type="ARBA" id="ARBA00004613"/>
    </source>
</evidence>
<dbReference type="EMBL" id="CAUYUE010000015">
    <property type="protein sequence ID" value="CAK0786620.1"/>
    <property type="molecule type" value="Genomic_DNA"/>
</dbReference>
<dbReference type="Gene3D" id="3.40.30.10">
    <property type="entry name" value="Glutaredoxin"/>
    <property type="match status" value="1"/>
</dbReference>
<evidence type="ECO:0000256" key="3">
    <source>
        <dbReference type="ARBA" id="ARBA00022525"/>
    </source>
</evidence>